<keyword evidence="1 3" id="KW-0853">WD repeat</keyword>
<dbReference type="Pfam" id="PF00400">
    <property type="entry name" value="WD40"/>
    <property type="match status" value="2"/>
</dbReference>
<dbReference type="EMBL" id="BLAF01000009">
    <property type="protein sequence ID" value="GES18911.1"/>
    <property type="molecule type" value="Genomic_DNA"/>
</dbReference>
<evidence type="ECO:0000256" key="3">
    <source>
        <dbReference type="PROSITE-ProRule" id="PRU00221"/>
    </source>
</evidence>
<keyword evidence="2" id="KW-0677">Repeat</keyword>
<dbReference type="InterPro" id="IPR019775">
    <property type="entry name" value="WD40_repeat_CS"/>
</dbReference>
<keyword evidence="5" id="KW-1185">Reference proteome</keyword>
<dbReference type="PRINTS" id="PR00320">
    <property type="entry name" value="GPROTEINBRPT"/>
</dbReference>
<proteinExistence type="predicted"/>
<dbReference type="AlphaFoldDB" id="A0A5M3XH12"/>
<protein>
    <submittedName>
        <fullName evidence="4">Uncharacterized protein</fullName>
    </submittedName>
</protein>
<dbReference type="InterPro" id="IPR011044">
    <property type="entry name" value="Quino_amine_DH_bsu"/>
</dbReference>
<organism evidence="4 5">
    <name type="scientific">Acrocarpospora pleiomorpha</name>
    <dbReference type="NCBI Taxonomy" id="90975"/>
    <lineage>
        <taxon>Bacteria</taxon>
        <taxon>Bacillati</taxon>
        <taxon>Actinomycetota</taxon>
        <taxon>Actinomycetes</taxon>
        <taxon>Streptosporangiales</taxon>
        <taxon>Streptosporangiaceae</taxon>
        <taxon>Acrocarpospora</taxon>
    </lineage>
</organism>
<reference evidence="4 5" key="1">
    <citation type="submission" date="2019-10" db="EMBL/GenBank/DDBJ databases">
        <title>Whole genome shotgun sequence of Acrocarpospora pleiomorpha NBRC 16267.</title>
        <authorList>
            <person name="Ichikawa N."/>
            <person name="Kimura A."/>
            <person name="Kitahashi Y."/>
            <person name="Komaki H."/>
            <person name="Oguchi A."/>
        </authorList>
    </citation>
    <scope>NUCLEOTIDE SEQUENCE [LARGE SCALE GENOMIC DNA]</scope>
    <source>
        <strain evidence="4 5">NBRC 16267</strain>
    </source>
</reference>
<evidence type="ECO:0000256" key="2">
    <source>
        <dbReference type="ARBA" id="ARBA00022737"/>
    </source>
</evidence>
<dbReference type="InterPro" id="IPR001680">
    <property type="entry name" value="WD40_rpt"/>
</dbReference>
<accession>A0A5M3XH12</accession>
<evidence type="ECO:0000313" key="5">
    <source>
        <dbReference type="Proteomes" id="UP000377595"/>
    </source>
</evidence>
<dbReference type="Gene3D" id="2.130.10.10">
    <property type="entry name" value="YVTN repeat-like/Quinoprotein amine dehydrogenase"/>
    <property type="match status" value="3"/>
</dbReference>
<gene>
    <name evidence="4" type="ORF">Aple_018060</name>
</gene>
<dbReference type="PROSITE" id="PS50082">
    <property type="entry name" value="WD_REPEATS_2"/>
    <property type="match status" value="2"/>
</dbReference>
<dbReference type="PROSITE" id="PS50294">
    <property type="entry name" value="WD_REPEATS_REGION"/>
    <property type="match status" value="1"/>
</dbReference>
<dbReference type="InterPro" id="IPR036322">
    <property type="entry name" value="WD40_repeat_dom_sf"/>
</dbReference>
<evidence type="ECO:0000313" key="4">
    <source>
        <dbReference type="EMBL" id="GES18911.1"/>
    </source>
</evidence>
<feature type="repeat" description="WD" evidence="3">
    <location>
        <begin position="301"/>
        <end position="344"/>
    </location>
</feature>
<dbReference type="PANTHER" id="PTHR22847">
    <property type="entry name" value="WD40 REPEAT PROTEIN"/>
    <property type="match status" value="1"/>
</dbReference>
<feature type="repeat" description="WD" evidence="3">
    <location>
        <begin position="277"/>
        <end position="298"/>
    </location>
</feature>
<dbReference type="PANTHER" id="PTHR22847:SF637">
    <property type="entry name" value="WD REPEAT DOMAIN 5B"/>
    <property type="match status" value="1"/>
</dbReference>
<dbReference type="InterPro" id="IPR020472">
    <property type="entry name" value="WD40_PAC1"/>
</dbReference>
<dbReference type="InterPro" id="IPR015943">
    <property type="entry name" value="WD40/YVTN_repeat-like_dom_sf"/>
</dbReference>
<evidence type="ECO:0000256" key="1">
    <source>
        <dbReference type="ARBA" id="ARBA00022574"/>
    </source>
</evidence>
<dbReference type="PROSITE" id="PS00678">
    <property type="entry name" value="WD_REPEATS_1"/>
    <property type="match status" value="1"/>
</dbReference>
<dbReference type="Proteomes" id="UP000377595">
    <property type="component" value="Unassembled WGS sequence"/>
</dbReference>
<dbReference type="SMART" id="SM00320">
    <property type="entry name" value="WD40"/>
    <property type="match status" value="4"/>
</dbReference>
<comment type="caution">
    <text evidence="4">The sequence shown here is derived from an EMBL/GenBank/DDBJ whole genome shotgun (WGS) entry which is preliminary data.</text>
</comment>
<name>A0A5M3XH12_9ACTN</name>
<sequence>MVVLVVAGVVPRASSGAVAPRWPYAESLCVERPRTAAPAGFGEARTFGGDEHTNITGVGFERRGDQTVAVSTGQDGTLRAWALPGLTPVGTPQRGGKIVREAEDTRTLNGRMVRVVASDELKVVDVATGRQAAPVVYLGEDNGVRAMVLFTLGGRLTAAVNDNGGDENEPGPDRVTLWDLASGRKAGRIDGDFSTVRKATINGRTVLLTVNLGTDRYDLGTAYPPRGTISLWDPATRKEIARLPGNPPPVPADQYTRLVYDQVHLAVGDLDGRPVALSGGGDNALRLWDLTTATQLAATTPIGHIDEIVSFTVAERDGRGILVSGSADGTLMVWDLTTLQRLEVLHDRPLTLKYPLFTDIPGMEPLITTWDSGLRYWELDPGGKLEPVLAGLGVGPILSFHGRPAHLGEESGRGRLRDLATRTPIGAPIPITGEQPVTRAIVTRLADQDVVIDVRNRIRIWDLYTGRRLGTIPDVRSPGHREARPAVAQARCTTLVLSAAGPIVRIWDLRTGRELPPLTGHTGTISHIRTGLIGDRPIAVTTSEDGTARAWNLTDTTPIGPPLTVGRRYGIIELTHLNGRTLLIRAGRDERIRMWDLGGR</sequence>
<dbReference type="SUPFAM" id="SSF50969">
    <property type="entry name" value="YVTN repeat-like/Quinoprotein amine dehydrogenase"/>
    <property type="match status" value="1"/>
</dbReference>
<dbReference type="SUPFAM" id="SSF50978">
    <property type="entry name" value="WD40 repeat-like"/>
    <property type="match status" value="1"/>
</dbReference>